<evidence type="ECO:0008006" key="2">
    <source>
        <dbReference type="Google" id="ProtNLM"/>
    </source>
</evidence>
<name>A0A6J7WWZ5_9CAUD</name>
<reference evidence="1" key="1">
    <citation type="submission" date="2020-05" db="EMBL/GenBank/DDBJ databases">
        <authorList>
            <person name="Chiriac C."/>
            <person name="Salcher M."/>
            <person name="Ghai R."/>
            <person name="Kavagutti S V."/>
        </authorList>
    </citation>
    <scope>NUCLEOTIDE SEQUENCE</scope>
</reference>
<gene>
    <name evidence="1" type="ORF">UFOVP376_12</name>
</gene>
<organism evidence="1">
    <name type="scientific">uncultured Caudovirales phage</name>
    <dbReference type="NCBI Taxonomy" id="2100421"/>
    <lineage>
        <taxon>Viruses</taxon>
        <taxon>Duplodnaviria</taxon>
        <taxon>Heunggongvirae</taxon>
        <taxon>Uroviricota</taxon>
        <taxon>Caudoviricetes</taxon>
        <taxon>Peduoviridae</taxon>
        <taxon>Maltschvirus</taxon>
        <taxon>Maltschvirus maltsch</taxon>
    </lineage>
</organism>
<dbReference type="InterPro" id="IPR011604">
    <property type="entry name" value="PDDEXK-like_dom_sf"/>
</dbReference>
<sequence length="337" mass="37585">MKIPEPEITITSLIDQAHEARLEKPRAHMGCSTLGHHCERWLWLSFRWAVQEQFKGRILRLFRRGQNEESTIVSDLRAIGMSVSGTQLRVDFGSHVSGSLDGIGKGVPGAPKAEHVLEFKTHSLKSFNDLEKNGVAKSKPMHFTQCQVYMQGTGLKRALYVAICKDDDRIYTERLEYDRDHAEKAIKRGQRLTLAAYLPPPISTDPTWFECKMCAGHDFCHGSKTTKEVNCRTCAHITPLADSTWHCAKWDGIVPTEAQHTGCEAHVLHPDLVPWKRIESPSDWVAVYEINGQGLANGEPGEGVYSSKELLANAVACGSGNQFIADMRKDFGGRIVC</sequence>
<dbReference type="Gene3D" id="3.90.320.10">
    <property type="match status" value="1"/>
</dbReference>
<evidence type="ECO:0000313" key="1">
    <source>
        <dbReference type="EMBL" id="CAB5222599.1"/>
    </source>
</evidence>
<proteinExistence type="predicted"/>
<protein>
    <recommendedName>
        <fullName evidence="2">PD-(D/E)XK nuclease superfamily</fullName>
    </recommendedName>
</protein>
<accession>A0A6J7WWZ5</accession>
<dbReference type="EMBL" id="LR798305">
    <property type="protein sequence ID" value="CAB5222599.1"/>
    <property type="molecule type" value="Genomic_DNA"/>
</dbReference>